<sequence length="109" mass="11943">MAGERFCVRNSGAIVVVEGLGDHGCEYMTGGVVVVLGQTGCNFGAGMSGGIAYVLDEMQLFDTLCNLDMVELESVWQQKDKELLLGLIQRHLKWTASKRAQHILDAWPD</sequence>
<feature type="domain" description="Glutamate synthase alpha subunit C-terminal" evidence="1">
    <location>
        <begin position="1"/>
        <end position="81"/>
    </location>
</feature>
<dbReference type="PANTHER" id="PTHR43100">
    <property type="entry name" value="GLUTAMATE SYNTHASE [NADPH] SMALL CHAIN"/>
    <property type="match status" value="1"/>
</dbReference>
<dbReference type="PANTHER" id="PTHR43100:SF1">
    <property type="entry name" value="GLUTAMATE SYNTHASE [NADPH] SMALL CHAIN"/>
    <property type="match status" value="1"/>
</dbReference>
<accession>A0A0F8ZKS7</accession>
<evidence type="ECO:0000259" key="1">
    <source>
        <dbReference type="Pfam" id="PF01493"/>
    </source>
</evidence>
<name>A0A0F8ZKS7_9ZZZZ</name>
<evidence type="ECO:0000313" key="2">
    <source>
        <dbReference type="EMBL" id="KKK67014.1"/>
    </source>
</evidence>
<comment type="caution">
    <text evidence="2">The sequence shown here is derived from an EMBL/GenBank/DDBJ whole genome shotgun (WGS) entry which is preliminary data.</text>
</comment>
<dbReference type="GO" id="GO:0016491">
    <property type="term" value="F:oxidoreductase activity"/>
    <property type="evidence" value="ECO:0007669"/>
    <property type="project" value="InterPro"/>
</dbReference>
<dbReference type="EMBL" id="LAZR01059809">
    <property type="protein sequence ID" value="KKK67014.1"/>
    <property type="molecule type" value="Genomic_DNA"/>
</dbReference>
<gene>
    <name evidence="2" type="ORF">LCGC14_2958320</name>
</gene>
<dbReference type="InterPro" id="IPR002489">
    <property type="entry name" value="Glu_synth_asu_C"/>
</dbReference>
<proteinExistence type="predicted"/>
<organism evidence="2">
    <name type="scientific">marine sediment metagenome</name>
    <dbReference type="NCBI Taxonomy" id="412755"/>
    <lineage>
        <taxon>unclassified sequences</taxon>
        <taxon>metagenomes</taxon>
        <taxon>ecological metagenomes</taxon>
    </lineage>
</organism>
<dbReference type="InterPro" id="IPR036485">
    <property type="entry name" value="Glu_synth_asu_C_sf"/>
</dbReference>
<dbReference type="Pfam" id="PF01493">
    <property type="entry name" value="GXGXG"/>
    <property type="match status" value="1"/>
</dbReference>
<protein>
    <recommendedName>
        <fullName evidence="1">Glutamate synthase alpha subunit C-terminal domain-containing protein</fullName>
    </recommendedName>
</protein>
<dbReference type="SUPFAM" id="SSF69336">
    <property type="entry name" value="Alpha subunit of glutamate synthase, C-terminal domain"/>
    <property type="match status" value="1"/>
</dbReference>
<feature type="non-terminal residue" evidence="2">
    <location>
        <position position="109"/>
    </location>
</feature>
<dbReference type="InterPro" id="IPR051394">
    <property type="entry name" value="Glutamate_Synthase"/>
</dbReference>
<dbReference type="Gene3D" id="2.160.20.60">
    <property type="entry name" value="Glutamate synthase, alpha subunit, C-terminal domain"/>
    <property type="match status" value="1"/>
</dbReference>
<reference evidence="2" key="1">
    <citation type="journal article" date="2015" name="Nature">
        <title>Complex archaea that bridge the gap between prokaryotes and eukaryotes.</title>
        <authorList>
            <person name="Spang A."/>
            <person name="Saw J.H."/>
            <person name="Jorgensen S.L."/>
            <person name="Zaremba-Niedzwiedzka K."/>
            <person name="Martijn J."/>
            <person name="Lind A.E."/>
            <person name="van Eijk R."/>
            <person name="Schleper C."/>
            <person name="Guy L."/>
            <person name="Ettema T.J."/>
        </authorList>
    </citation>
    <scope>NUCLEOTIDE SEQUENCE</scope>
</reference>
<dbReference type="AlphaFoldDB" id="A0A0F8ZKS7"/>